<gene>
    <name evidence="1" type="ORF">DBR06_SOUSAS110167</name>
</gene>
<name>A0A484GT01_SOUCH</name>
<dbReference type="AlphaFoldDB" id="A0A484GT01"/>
<reference evidence="1 2" key="1">
    <citation type="journal article" date="2018" name="Genomics">
        <title>Molecular footprints of inshore aquatic adaptation in Indo-Pacific humpback dolphin (Sousa chinensis).</title>
        <authorList>
            <person name="Ming Y."/>
            <person name="Jian J."/>
            <person name="Yu F."/>
            <person name="Yu X."/>
            <person name="Wang J."/>
            <person name="Liu W."/>
        </authorList>
    </citation>
    <scope>NUCLEOTIDE SEQUENCE [LARGE SCALE GENOMIC DNA]</scope>
    <source>
        <strain evidence="1">MY-2018</strain>
        <tissue evidence="1">Skin</tissue>
    </source>
</reference>
<sequence>MSAIDLIFDPSKSFNMPCAFVHMFMFGVMWMRIPASLGVPPIRAESFPLELLGRDFWTAALQGTKVSGQTKLKCLQMAKQTPGPTLPEAGQKLDSRARCHGAGVGHRLGLILDWVPYFNGKFKKKN</sequence>
<evidence type="ECO:0000313" key="1">
    <source>
        <dbReference type="EMBL" id="TEA38306.1"/>
    </source>
</evidence>
<keyword evidence="2" id="KW-1185">Reference proteome</keyword>
<proteinExistence type="predicted"/>
<accession>A0A484GT01</accession>
<organism evidence="1 2">
    <name type="scientific">Sousa chinensis</name>
    <name type="common">Indo-pacific humpbacked dolphin</name>
    <name type="synonym">Steno chinensis</name>
    <dbReference type="NCBI Taxonomy" id="103600"/>
    <lineage>
        <taxon>Eukaryota</taxon>
        <taxon>Metazoa</taxon>
        <taxon>Chordata</taxon>
        <taxon>Craniata</taxon>
        <taxon>Vertebrata</taxon>
        <taxon>Euteleostomi</taxon>
        <taxon>Mammalia</taxon>
        <taxon>Eutheria</taxon>
        <taxon>Laurasiatheria</taxon>
        <taxon>Artiodactyla</taxon>
        <taxon>Whippomorpha</taxon>
        <taxon>Cetacea</taxon>
        <taxon>Odontoceti</taxon>
        <taxon>Delphinidae</taxon>
        <taxon>Sousa</taxon>
    </lineage>
</organism>
<protein>
    <submittedName>
        <fullName evidence="1">Uncharacterized protein</fullName>
    </submittedName>
</protein>
<comment type="caution">
    <text evidence="1">The sequence shown here is derived from an EMBL/GenBank/DDBJ whole genome shotgun (WGS) entry which is preliminary data.</text>
</comment>
<dbReference type="EMBL" id="QWLN02004798">
    <property type="protein sequence ID" value="TEA38306.1"/>
    <property type="molecule type" value="Genomic_DNA"/>
</dbReference>
<dbReference type="Proteomes" id="UP000295264">
    <property type="component" value="Unassembled WGS sequence"/>
</dbReference>
<evidence type="ECO:0000313" key="2">
    <source>
        <dbReference type="Proteomes" id="UP000295264"/>
    </source>
</evidence>